<dbReference type="Gene3D" id="3.20.20.450">
    <property type="entry name" value="EAL domain"/>
    <property type="match status" value="1"/>
</dbReference>
<dbReference type="Gene3D" id="3.30.450.40">
    <property type="match status" value="1"/>
</dbReference>
<dbReference type="CDD" id="cd01948">
    <property type="entry name" value="EAL"/>
    <property type="match status" value="1"/>
</dbReference>
<dbReference type="CDD" id="cd01949">
    <property type="entry name" value="GGDEF"/>
    <property type="match status" value="1"/>
</dbReference>
<dbReference type="PANTHER" id="PTHR44757">
    <property type="entry name" value="DIGUANYLATE CYCLASE DGCP"/>
    <property type="match status" value="1"/>
</dbReference>
<dbReference type="InterPro" id="IPR000160">
    <property type="entry name" value="GGDEF_dom"/>
</dbReference>
<accession>A0ABR8PLL4</accession>
<dbReference type="InterPro" id="IPR001633">
    <property type="entry name" value="EAL_dom"/>
</dbReference>
<dbReference type="Proteomes" id="UP000659496">
    <property type="component" value="Unassembled WGS sequence"/>
</dbReference>
<dbReference type="SUPFAM" id="SSF55785">
    <property type="entry name" value="PYP-like sensor domain (PAS domain)"/>
    <property type="match status" value="1"/>
</dbReference>
<dbReference type="InterPro" id="IPR029016">
    <property type="entry name" value="GAF-like_dom_sf"/>
</dbReference>
<evidence type="ECO:0000259" key="3">
    <source>
        <dbReference type="PROSITE" id="PS50887"/>
    </source>
</evidence>
<dbReference type="Pfam" id="PF00989">
    <property type="entry name" value="PAS"/>
    <property type="match status" value="1"/>
</dbReference>
<dbReference type="PROSITE" id="PS50883">
    <property type="entry name" value="EAL"/>
    <property type="match status" value="1"/>
</dbReference>
<dbReference type="InterPro" id="IPR035919">
    <property type="entry name" value="EAL_sf"/>
</dbReference>
<dbReference type="PROSITE" id="PS50113">
    <property type="entry name" value="PAC"/>
    <property type="match status" value="1"/>
</dbReference>
<dbReference type="InterPro" id="IPR043128">
    <property type="entry name" value="Rev_trsase/Diguanyl_cyclase"/>
</dbReference>
<dbReference type="Gene3D" id="3.30.450.20">
    <property type="entry name" value="PAS domain"/>
    <property type="match status" value="1"/>
</dbReference>
<dbReference type="InterPro" id="IPR013767">
    <property type="entry name" value="PAS_fold"/>
</dbReference>
<name>A0ABR8PLL4_9BACL</name>
<dbReference type="InterPro" id="IPR052155">
    <property type="entry name" value="Biofilm_reg_signaling"/>
</dbReference>
<dbReference type="EMBL" id="JACSQY010000009">
    <property type="protein sequence ID" value="MBD7909052.1"/>
    <property type="molecule type" value="Genomic_DNA"/>
</dbReference>
<dbReference type="SUPFAM" id="SSF55073">
    <property type="entry name" value="Nucleotide cyclase"/>
    <property type="match status" value="1"/>
</dbReference>
<dbReference type="CDD" id="cd00130">
    <property type="entry name" value="PAS"/>
    <property type="match status" value="1"/>
</dbReference>
<keyword evidence="5" id="KW-1185">Reference proteome</keyword>
<dbReference type="PROSITE" id="PS50887">
    <property type="entry name" value="GGDEF"/>
    <property type="match status" value="1"/>
</dbReference>
<dbReference type="SUPFAM" id="SSF141868">
    <property type="entry name" value="EAL domain-like"/>
    <property type="match status" value="1"/>
</dbReference>
<evidence type="ECO:0000259" key="2">
    <source>
        <dbReference type="PROSITE" id="PS50883"/>
    </source>
</evidence>
<dbReference type="Gene3D" id="3.30.70.270">
    <property type="match status" value="1"/>
</dbReference>
<reference evidence="4 5" key="1">
    <citation type="submission" date="2020-08" db="EMBL/GenBank/DDBJ databases">
        <title>A Genomic Blueprint of the Chicken Gut Microbiome.</title>
        <authorList>
            <person name="Gilroy R."/>
            <person name="Ravi A."/>
            <person name="Getino M."/>
            <person name="Pursley I."/>
            <person name="Horton D.L."/>
            <person name="Alikhan N.-F."/>
            <person name="Baker D."/>
            <person name="Gharbi K."/>
            <person name="Hall N."/>
            <person name="Watson M."/>
            <person name="Adriaenssens E.M."/>
            <person name="Foster-Nyarko E."/>
            <person name="Jarju S."/>
            <person name="Secka A."/>
            <person name="Antonio M."/>
            <person name="Oren A."/>
            <person name="Chaudhuri R."/>
            <person name="La Ragione R.M."/>
            <person name="Hildebrand F."/>
            <person name="Pallen M.J."/>
        </authorList>
    </citation>
    <scope>NUCLEOTIDE SEQUENCE [LARGE SCALE GENOMIC DNA]</scope>
    <source>
        <strain evidence="4 5">Sa3CUA8</strain>
    </source>
</reference>
<feature type="domain" description="PAC" evidence="1">
    <location>
        <begin position="260"/>
        <end position="311"/>
    </location>
</feature>
<dbReference type="Pfam" id="PF00990">
    <property type="entry name" value="GGDEF"/>
    <property type="match status" value="1"/>
</dbReference>
<dbReference type="NCBIfam" id="TIGR00229">
    <property type="entry name" value="sensory_box"/>
    <property type="match status" value="1"/>
</dbReference>
<organism evidence="4 5">
    <name type="scientific">Sporosarcina gallistercoris</name>
    <dbReference type="NCBI Taxonomy" id="2762245"/>
    <lineage>
        <taxon>Bacteria</taxon>
        <taxon>Bacillati</taxon>
        <taxon>Bacillota</taxon>
        <taxon>Bacilli</taxon>
        <taxon>Bacillales</taxon>
        <taxon>Caryophanaceae</taxon>
        <taxon>Sporosarcina</taxon>
    </lineage>
</organism>
<evidence type="ECO:0000313" key="5">
    <source>
        <dbReference type="Proteomes" id="UP000659496"/>
    </source>
</evidence>
<feature type="domain" description="EAL" evidence="2">
    <location>
        <begin position="486"/>
        <end position="738"/>
    </location>
</feature>
<gene>
    <name evidence="4" type="ORF">H9659_12020</name>
</gene>
<dbReference type="PANTHER" id="PTHR44757:SF2">
    <property type="entry name" value="BIOFILM ARCHITECTURE MAINTENANCE PROTEIN MBAA"/>
    <property type="match status" value="1"/>
</dbReference>
<dbReference type="InterPro" id="IPR000700">
    <property type="entry name" value="PAS-assoc_C"/>
</dbReference>
<dbReference type="NCBIfam" id="TIGR00254">
    <property type="entry name" value="GGDEF"/>
    <property type="match status" value="1"/>
</dbReference>
<feature type="domain" description="GGDEF" evidence="3">
    <location>
        <begin position="344"/>
        <end position="477"/>
    </location>
</feature>
<dbReference type="RefSeq" id="WP_191690805.1">
    <property type="nucleotide sequence ID" value="NZ_JACSQY010000009.1"/>
</dbReference>
<dbReference type="InterPro" id="IPR035965">
    <property type="entry name" value="PAS-like_dom_sf"/>
</dbReference>
<sequence>MTDPHYIIASNKMCREAGMDPTELAAPKNFLSKAEFDEKRKAYSEILSVVSFFSKKLLNSLKGTPILVVVSDENGYLLSSEGDETIKSTSDQFGIKLGAQFTLEDTGTNVVSLSLQQMQPISLIGDQHYHTPLHEIACYGTAFHNTEEDNLLGSISIMMPIGFQNPLYLSMLVQVVDSIERELLLRKQNRKLNILNQIMLQRTRNGIVITDENGITTEFNKFAENISNNSRESVIGRNICDSPITGEYFKKVLHEGKTFNNEEIKFKDSNGKQVVCLFDAQPIFEDNKMVGAFGQFRDISNRYSMQEKYNYLAYHDDLTQLPNRRYIQNAMETAIDEINAGHNRQLALLFIDLDRFKIINDNFGHSYGDELLRKVSERLSSCLGENDTLARMGGDEFIFLLTDFDSPSYVIQKAEEILNLFTESFLVNKKELHTTASIGVAIYPDHPLSMEKFLVYADNAMYQAKAQGKNQFVIHTSDLSDEMISESVLEIELRNALENDEFVLHYQPQIHTVSKELIGFEALIRWQHPRLGMLEPGRFIRLAEENGLITQIGEWVINEACLQNKKWQHAGMTPVKISVNLSTQQFLTRNLISYVEEVLDRTALNPKYLVVEITENMAMEYEYSIYVLKELKKLGIGISIDDFGTGYSSLNYLKNFPIDYIKIDKSFVSELMNDENDAIIVVATITLAHNLHKEVIAEGVETQEQLEFLKKHNCDIIQGYFFSKPLSACEIEKVYLLH</sequence>
<dbReference type="InterPro" id="IPR000014">
    <property type="entry name" value="PAS"/>
</dbReference>
<evidence type="ECO:0000313" key="4">
    <source>
        <dbReference type="EMBL" id="MBD7909052.1"/>
    </source>
</evidence>
<dbReference type="InterPro" id="IPR029787">
    <property type="entry name" value="Nucleotide_cyclase"/>
</dbReference>
<comment type="caution">
    <text evidence="4">The sequence shown here is derived from an EMBL/GenBank/DDBJ whole genome shotgun (WGS) entry which is preliminary data.</text>
</comment>
<proteinExistence type="predicted"/>
<protein>
    <submittedName>
        <fullName evidence="4">EAL domain-containing protein</fullName>
    </submittedName>
</protein>
<dbReference type="SMART" id="SM00267">
    <property type="entry name" value="GGDEF"/>
    <property type="match status" value="1"/>
</dbReference>
<dbReference type="Pfam" id="PF00563">
    <property type="entry name" value="EAL"/>
    <property type="match status" value="1"/>
</dbReference>
<evidence type="ECO:0000259" key="1">
    <source>
        <dbReference type="PROSITE" id="PS50113"/>
    </source>
</evidence>
<dbReference type="SMART" id="SM00052">
    <property type="entry name" value="EAL"/>
    <property type="match status" value="1"/>
</dbReference>